<dbReference type="EMBL" id="CAJOBZ010000090">
    <property type="protein sequence ID" value="CAF4958445.1"/>
    <property type="molecule type" value="Genomic_DNA"/>
</dbReference>
<accession>A0A821Y716</accession>
<evidence type="ECO:0000313" key="1">
    <source>
        <dbReference type="EMBL" id="CAF4958445.1"/>
    </source>
</evidence>
<keyword evidence="2" id="KW-1185">Reference proteome</keyword>
<gene>
    <name evidence="1" type="ORF">PMACD_LOCUS16497</name>
</gene>
<reference evidence="1" key="1">
    <citation type="submission" date="2021-02" db="EMBL/GenBank/DDBJ databases">
        <authorList>
            <person name="Steward A R."/>
        </authorList>
    </citation>
    <scope>NUCLEOTIDE SEQUENCE</scope>
</reference>
<dbReference type="Proteomes" id="UP000663880">
    <property type="component" value="Unassembled WGS sequence"/>
</dbReference>
<protein>
    <submittedName>
        <fullName evidence="1">Uncharacterized protein</fullName>
    </submittedName>
</protein>
<dbReference type="AlphaFoldDB" id="A0A821Y716"/>
<name>A0A821Y716_9NEOP</name>
<proteinExistence type="predicted"/>
<sequence>MYLTITCALFTSVLLYVNSTHIFTLDKDFNKLKTDEALAKHVGEIVKKLKTFKVAVHPRIRLFYQLLKRGMSDFAQRNSDSLYNPRVYQIEDNKA</sequence>
<evidence type="ECO:0000313" key="2">
    <source>
        <dbReference type="Proteomes" id="UP000663880"/>
    </source>
</evidence>
<comment type="caution">
    <text evidence="1">The sequence shown here is derived from an EMBL/GenBank/DDBJ whole genome shotgun (WGS) entry which is preliminary data.</text>
</comment>
<dbReference type="OrthoDB" id="7368983at2759"/>
<organism evidence="1 2">
    <name type="scientific">Pieris macdunnoughi</name>
    <dbReference type="NCBI Taxonomy" id="345717"/>
    <lineage>
        <taxon>Eukaryota</taxon>
        <taxon>Metazoa</taxon>
        <taxon>Ecdysozoa</taxon>
        <taxon>Arthropoda</taxon>
        <taxon>Hexapoda</taxon>
        <taxon>Insecta</taxon>
        <taxon>Pterygota</taxon>
        <taxon>Neoptera</taxon>
        <taxon>Endopterygota</taxon>
        <taxon>Lepidoptera</taxon>
        <taxon>Glossata</taxon>
        <taxon>Ditrysia</taxon>
        <taxon>Papilionoidea</taxon>
        <taxon>Pieridae</taxon>
        <taxon>Pierinae</taxon>
        <taxon>Pieris</taxon>
    </lineage>
</organism>